<feature type="region of interest" description="Disordered" evidence="1">
    <location>
        <begin position="1"/>
        <end position="91"/>
    </location>
</feature>
<dbReference type="AlphaFoldDB" id="A0A5C2S7F2"/>
<reference evidence="2" key="1">
    <citation type="journal article" date="2018" name="Genome Biol. Evol.">
        <title>Genomics and development of Lentinus tigrinus, a white-rot wood-decaying mushroom with dimorphic fruiting bodies.</title>
        <authorList>
            <person name="Wu B."/>
            <person name="Xu Z."/>
            <person name="Knudson A."/>
            <person name="Carlson A."/>
            <person name="Chen N."/>
            <person name="Kovaka S."/>
            <person name="LaButti K."/>
            <person name="Lipzen A."/>
            <person name="Pennachio C."/>
            <person name="Riley R."/>
            <person name="Schakwitz W."/>
            <person name="Umezawa K."/>
            <person name="Ohm R.A."/>
            <person name="Grigoriev I.V."/>
            <person name="Nagy L.G."/>
            <person name="Gibbons J."/>
            <person name="Hibbett D."/>
        </authorList>
    </citation>
    <scope>NUCLEOTIDE SEQUENCE [LARGE SCALE GENOMIC DNA]</scope>
    <source>
        <strain evidence="2">ALCF2SS1-6</strain>
    </source>
</reference>
<organism evidence="2 3">
    <name type="scientific">Lentinus tigrinus ALCF2SS1-6</name>
    <dbReference type="NCBI Taxonomy" id="1328759"/>
    <lineage>
        <taxon>Eukaryota</taxon>
        <taxon>Fungi</taxon>
        <taxon>Dikarya</taxon>
        <taxon>Basidiomycota</taxon>
        <taxon>Agaricomycotina</taxon>
        <taxon>Agaricomycetes</taxon>
        <taxon>Polyporales</taxon>
        <taxon>Polyporaceae</taxon>
        <taxon>Lentinus</taxon>
    </lineage>
</organism>
<name>A0A5C2S7F2_9APHY</name>
<proteinExistence type="predicted"/>
<evidence type="ECO:0000313" key="2">
    <source>
        <dbReference type="EMBL" id="RPD59004.1"/>
    </source>
</evidence>
<dbReference type="OrthoDB" id="10644489at2759"/>
<sequence>MATTSLLSDKASASPLSPSQSTLPVLHEPDASVSSHESSDAPPDTNHDPWATRIDRFTGLPMRPPSLRNTPSPGSPSSSSTSGSDMSLESIDSIDISSVASRVCPFAKSSCSFQRSDQDRQLPEPIENDSRDVQMLEDGAAMSTPSTVLADHCPATAPTATAVDCTPADEDELLRNPIEFMDFSFLKDGEGESQQEARGAQQPGTDHDSSTPSSPASSVYVTPSTSRPQTPDCTAEADHCLSPATVFVTAPSSPTRTTTEEYVEHADAVPRRGQSSSLTDQARRFYPLWFTCDTSLVWSSFHGCITASLS</sequence>
<dbReference type="EMBL" id="ML122272">
    <property type="protein sequence ID" value="RPD59004.1"/>
    <property type="molecule type" value="Genomic_DNA"/>
</dbReference>
<feature type="compositionally biased region" description="Low complexity" evidence="1">
    <location>
        <begin position="210"/>
        <end position="226"/>
    </location>
</feature>
<feature type="compositionally biased region" description="Low complexity" evidence="1">
    <location>
        <begin position="70"/>
        <end position="91"/>
    </location>
</feature>
<evidence type="ECO:0000256" key="1">
    <source>
        <dbReference type="SAM" id="MobiDB-lite"/>
    </source>
</evidence>
<gene>
    <name evidence="2" type="ORF">L227DRAFT_654393</name>
</gene>
<feature type="region of interest" description="Disordered" evidence="1">
    <location>
        <begin position="110"/>
        <end position="133"/>
    </location>
</feature>
<feature type="compositionally biased region" description="Basic and acidic residues" evidence="1">
    <location>
        <begin position="116"/>
        <end position="133"/>
    </location>
</feature>
<accession>A0A5C2S7F2</accession>
<protein>
    <submittedName>
        <fullName evidence="2">Uncharacterized protein</fullName>
    </submittedName>
</protein>
<keyword evidence="3" id="KW-1185">Reference proteome</keyword>
<feature type="region of interest" description="Disordered" evidence="1">
    <location>
        <begin position="190"/>
        <end position="236"/>
    </location>
</feature>
<feature type="compositionally biased region" description="Polar residues" evidence="1">
    <location>
        <begin position="14"/>
        <end position="23"/>
    </location>
</feature>
<dbReference type="Proteomes" id="UP000313359">
    <property type="component" value="Unassembled WGS sequence"/>
</dbReference>
<evidence type="ECO:0000313" key="3">
    <source>
        <dbReference type="Proteomes" id="UP000313359"/>
    </source>
</evidence>